<keyword evidence="1" id="KW-1133">Transmembrane helix</keyword>
<organism evidence="2">
    <name type="scientific">marine sediment metagenome</name>
    <dbReference type="NCBI Taxonomy" id="412755"/>
    <lineage>
        <taxon>unclassified sequences</taxon>
        <taxon>metagenomes</taxon>
        <taxon>ecological metagenomes</taxon>
    </lineage>
</organism>
<evidence type="ECO:0000313" key="2">
    <source>
        <dbReference type="EMBL" id="KKK68770.1"/>
    </source>
</evidence>
<proteinExistence type="predicted"/>
<dbReference type="EMBL" id="LAZR01058977">
    <property type="protein sequence ID" value="KKK68770.1"/>
    <property type="molecule type" value="Genomic_DNA"/>
</dbReference>
<keyword evidence="1" id="KW-0472">Membrane</keyword>
<evidence type="ECO:0000256" key="1">
    <source>
        <dbReference type="SAM" id="Phobius"/>
    </source>
</evidence>
<keyword evidence="1" id="KW-0812">Transmembrane</keyword>
<gene>
    <name evidence="2" type="ORF">LCGC14_2940740</name>
</gene>
<feature type="transmembrane region" description="Helical" evidence="1">
    <location>
        <begin position="21"/>
        <end position="41"/>
    </location>
</feature>
<feature type="non-terminal residue" evidence="2">
    <location>
        <position position="42"/>
    </location>
</feature>
<accession>A0A0F8Y526</accession>
<reference evidence="2" key="1">
    <citation type="journal article" date="2015" name="Nature">
        <title>Complex archaea that bridge the gap between prokaryotes and eukaryotes.</title>
        <authorList>
            <person name="Spang A."/>
            <person name="Saw J.H."/>
            <person name="Jorgensen S.L."/>
            <person name="Zaremba-Niedzwiedzka K."/>
            <person name="Martijn J."/>
            <person name="Lind A.E."/>
            <person name="van Eijk R."/>
            <person name="Schleper C."/>
            <person name="Guy L."/>
            <person name="Ettema T.J."/>
        </authorList>
    </citation>
    <scope>NUCLEOTIDE SEQUENCE</scope>
</reference>
<protein>
    <submittedName>
        <fullName evidence="2">Uncharacterized protein</fullName>
    </submittedName>
</protein>
<dbReference type="AlphaFoldDB" id="A0A0F8Y526"/>
<sequence length="42" mass="4287">MTLPAMIACTLTFDMAGFPDAIELIGIVIAAITVGMVIGSFA</sequence>
<comment type="caution">
    <text evidence="2">The sequence shown here is derived from an EMBL/GenBank/DDBJ whole genome shotgun (WGS) entry which is preliminary data.</text>
</comment>
<name>A0A0F8Y526_9ZZZZ</name>